<evidence type="ECO:0000313" key="2">
    <source>
        <dbReference type="Proteomes" id="UP001054945"/>
    </source>
</evidence>
<organism evidence="1 2">
    <name type="scientific">Caerostris extrusa</name>
    <name type="common">Bark spider</name>
    <name type="synonym">Caerostris bankana</name>
    <dbReference type="NCBI Taxonomy" id="172846"/>
    <lineage>
        <taxon>Eukaryota</taxon>
        <taxon>Metazoa</taxon>
        <taxon>Ecdysozoa</taxon>
        <taxon>Arthropoda</taxon>
        <taxon>Chelicerata</taxon>
        <taxon>Arachnida</taxon>
        <taxon>Araneae</taxon>
        <taxon>Araneomorphae</taxon>
        <taxon>Entelegynae</taxon>
        <taxon>Araneoidea</taxon>
        <taxon>Araneidae</taxon>
        <taxon>Caerostris</taxon>
    </lineage>
</organism>
<accession>A0AAV4NM38</accession>
<reference evidence="1 2" key="1">
    <citation type="submission" date="2021-06" db="EMBL/GenBank/DDBJ databases">
        <title>Caerostris extrusa draft genome.</title>
        <authorList>
            <person name="Kono N."/>
            <person name="Arakawa K."/>
        </authorList>
    </citation>
    <scope>NUCLEOTIDE SEQUENCE [LARGE SCALE GENOMIC DNA]</scope>
</reference>
<dbReference type="EMBL" id="BPLR01021089">
    <property type="protein sequence ID" value="GIX85738.1"/>
    <property type="molecule type" value="Genomic_DNA"/>
</dbReference>
<gene>
    <name evidence="1" type="ORF">CEXT_564591</name>
</gene>
<dbReference type="AlphaFoldDB" id="A0AAV4NM38"/>
<proteinExistence type="predicted"/>
<keyword evidence="2" id="KW-1185">Reference proteome</keyword>
<evidence type="ECO:0000313" key="1">
    <source>
        <dbReference type="EMBL" id="GIX85738.1"/>
    </source>
</evidence>
<sequence length="115" mass="13050">MTSLLLHTCSQVEPDLPRNRQFPYPFAPEVFSTSHRHHRLGVRAIFTRKYPILVTILGHWKSHGWKDGLMASLLARIVRCVVYGVVDRLLSARESDIFLNCTATASCLCQKKVDG</sequence>
<protein>
    <submittedName>
        <fullName evidence="1">Uncharacterized protein</fullName>
    </submittedName>
</protein>
<dbReference type="Proteomes" id="UP001054945">
    <property type="component" value="Unassembled WGS sequence"/>
</dbReference>
<comment type="caution">
    <text evidence="1">The sequence shown here is derived from an EMBL/GenBank/DDBJ whole genome shotgun (WGS) entry which is preliminary data.</text>
</comment>
<name>A0AAV4NM38_CAEEX</name>